<organism evidence="1">
    <name type="scientific">marine metagenome</name>
    <dbReference type="NCBI Taxonomy" id="408172"/>
    <lineage>
        <taxon>unclassified sequences</taxon>
        <taxon>metagenomes</taxon>
        <taxon>ecological metagenomes</taxon>
    </lineage>
</organism>
<evidence type="ECO:0000313" key="1">
    <source>
        <dbReference type="EMBL" id="SVC60868.1"/>
    </source>
</evidence>
<proteinExistence type="predicted"/>
<dbReference type="EMBL" id="UINC01100653">
    <property type="protein sequence ID" value="SVC60868.1"/>
    <property type="molecule type" value="Genomic_DNA"/>
</dbReference>
<gene>
    <name evidence="1" type="ORF">METZ01_LOCUS313722</name>
</gene>
<reference evidence="1" key="1">
    <citation type="submission" date="2018-05" db="EMBL/GenBank/DDBJ databases">
        <authorList>
            <person name="Lanie J.A."/>
            <person name="Ng W.-L."/>
            <person name="Kazmierczak K.M."/>
            <person name="Andrzejewski T.M."/>
            <person name="Davidsen T.M."/>
            <person name="Wayne K.J."/>
            <person name="Tettelin H."/>
            <person name="Glass J.I."/>
            <person name="Rusch D."/>
            <person name="Podicherti R."/>
            <person name="Tsui H.-C.T."/>
            <person name="Winkler M.E."/>
        </authorList>
    </citation>
    <scope>NUCLEOTIDE SEQUENCE</scope>
</reference>
<protein>
    <submittedName>
        <fullName evidence="1">Uncharacterized protein</fullName>
    </submittedName>
</protein>
<dbReference type="AlphaFoldDB" id="A0A382NK56"/>
<sequence>MNKGEIVTVVTLSGEYVGALETLEPLTISNPRMIVSTGEGKMGFAKGIALTGIESPATQVFNQYVFVAETNEQVATAHAQAISGITIPTPSETKIVTN</sequence>
<accession>A0A382NK56</accession>
<name>A0A382NK56_9ZZZZ</name>